<organism evidence="1 2">
    <name type="scientific">Bacillus cereus</name>
    <dbReference type="NCBI Taxonomy" id="1396"/>
    <lineage>
        <taxon>Bacteria</taxon>
        <taxon>Bacillati</taxon>
        <taxon>Bacillota</taxon>
        <taxon>Bacilli</taxon>
        <taxon>Bacillales</taxon>
        <taxon>Bacillaceae</taxon>
        <taxon>Bacillus</taxon>
        <taxon>Bacillus cereus group</taxon>
    </lineage>
</organism>
<dbReference type="AlphaFoldDB" id="A0A9X0MJL1"/>
<gene>
    <name evidence="1" type="ORF">AT268_31545</name>
</gene>
<accession>A0A9X0MJL1</accession>
<evidence type="ECO:0000313" key="2">
    <source>
        <dbReference type="Proteomes" id="UP000075476"/>
    </source>
</evidence>
<dbReference type="RefSeq" id="WP_061662383.1">
    <property type="nucleotide sequence ID" value="NZ_LOMO01000001.1"/>
</dbReference>
<comment type="caution">
    <text evidence="1">The sequence shown here is derived from an EMBL/GenBank/DDBJ whole genome shotgun (WGS) entry which is preliminary data.</text>
</comment>
<evidence type="ECO:0000313" key="1">
    <source>
        <dbReference type="EMBL" id="KXY51042.1"/>
    </source>
</evidence>
<dbReference type="EMBL" id="LOMO01000001">
    <property type="protein sequence ID" value="KXY51042.1"/>
    <property type="molecule type" value="Genomic_DNA"/>
</dbReference>
<sequence length="105" mass="11659">MITELDNGSTLIVLGEGTVYTTNVYTGEENIPVGIAFLNDKEAKELTPESVVIQITSKEAVMSYVMSLLRLLETWDKDKASNIAVMMETLAPYMPTERVLKEVSE</sequence>
<dbReference type="Proteomes" id="UP000075476">
    <property type="component" value="Unassembled WGS sequence"/>
</dbReference>
<proteinExistence type="predicted"/>
<reference evidence="1 2" key="1">
    <citation type="submission" date="2015-12" db="EMBL/GenBank/DDBJ databases">
        <title>Bacillus cereus Group isolate.</title>
        <authorList>
            <person name="Kovac J."/>
        </authorList>
    </citation>
    <scope>NUCLEOTIDE SEQUENCE [LARGE SCALE GENOMIC DNA]</scope>
    <source>
        <strain evidence="1 2">FSL K6-0073</strain>
    </source>
</reference>
<name>A0A9X0MJL1_BACCE</name>
<protein>
    <submittedName>
        <fullName evidence="1">Uncharacterized protein</fullName>
    </submittedName>
</protein>